<accession>A0A915YVG2</accession>
<organism evidence="1 2">
    <name type="scientific">Rhizophagus irregularis</name>
    <dbReference type="NCBI Taxonomy" id="588596"/>
    <lineage>
        <taxon>Eukaryota</taxon>
        <taxon>Fungi</taxon>
        <taxon>Fungi incertae sedis</taxon>
        <taxon>Mucoromycota</taxon>
        <taxon>Glomeromycotina</taxon>
        <taxon>Glomeromycetes</taxon>
        <taxon>Glomerales</taxon>
        <taxon>Glomeraceae</taxon>
        <taxon>Rhizophagus</taxon>
    </lineage>
</organism>
<dbReference type="AlphaFoldDB" id="A0A915YVG2"/>
<comment type="caution">
    <text evidence="1">The sequence shown here is derived from an EMBL/GenBank/DDBJ whole genome shotgun (WGS) entry which is preliminary data.</text>
</comment>
<evidence type="ECO:0000313" key="2">
    <source>
        <dbReference type="Proteomes" id="UP000684084"/>
    </source>
</evidence>
<dbReference type="Proteomes" id="UP000684084">
    <property type="component" value="Unassembled WGS sequence"/>
</dbReference>
<proteinExistence type="predicted"/>
<protein>
    <submittedName>
        <fullName evidence="1">Uncharacterized protein</fullName>
    </submittedName>
</protein>
<dbReference type="EMBL" id="CAGKOT010000006">
    <property type="protein sequence ID" value="CAB5345900.1"/>
    <property type="molecule type" value="Genomic_DNA"/>
</dbReference>
<dbReference type="OrthoDB" id="10330944at2759"/>
<reference evidence="1" key="1">
    <citation type="submission" date="2020-05" db="EMBL/GenBank/DDBJ databases">
        <authorList>
            <person name="Rincon C."/>
            <person name="Sanders R I."/>
            <person name="Robbins C."/>
            <person name="Chaturvedi A."/>
        </authorList>
    </citation>
    <scope>NUCLEOTIDE SEQUENCE</scope>
    <source>
        <strain evidence="1">CHB12</strain>
    </source>
</reference>
<gene>
    <name evidence="1" type="ORF">CHRIB12_LOCUS4112</name>
</gene>
<name>A0A915YVG2_9GLOM</name>
<sequence length="114" mass="13331">MLLLNTVYLIKVGLEINLAIQRPVKDNEKIERQKHNAYRLIIFKLRVIILVDHMVNAQHEKKERPKKEIISSYKGNVYDFAFVIGVDDKETLFYCPIFGNLGRPFIEIPIAFVD</sequence>
<evidence type="ECO:0000313" key="1">
    <source>
        <dbReference type="EMBL" id="CAB5345900.1"/>
    </source>
</evidence>